<dbReference type="Proteomes" id="UP000677228">
    <property type="component" value="Unassembled WGS sequence"/>
</dbReference>
<dbReference type="PANTHER" id="PTHR19229">
    <property type="entry name" value="ATP-BINDING CASSETTE TRANSPORTER SUBFAMILY A ABCA"/>
    <property type="match status" value="1"/>
</dbReference>
<dbReference type="EMBL" id="CAJNOK010054734">
    <property type="protein sequence ID" value="CAF1616813.1"/>
    <property type="molecule type" value="Genomic_DNA"/>
</dbReference>
<evidence type="ECO:0008006" key="4">
    <source>
        <dbReference type="Google" id="ProtNLM"/>
    </source>
</evidence>
<dbReference type="GO" id="GO:0140359">
    <property type="term" value="F:ABC-type transporter activity"/>
    <property type="evidence" value="ECO:0007669"/>
    <property type="project" value="InterPro"/>
</dbReference>
<dbReference type="SUPFAM" id="SSF52540">
    <property type="entry name" value="P-loop containing nucleoside triphosphate hydrolases"/>
    <property type="match status" value="1"/>
</dbReference>
<evidence type="ECO:0000313" key="2">
    <source>
        <dbReference type="EMBL" id="CAF4433958.1"/>
    </source>
</evidence>
<proteinExistence type="predicted"/>
<dbReference type="AlphaFoldDB" id="A0A8S2WBM6"/>
<dbReference type="Proteomes" id="UP000682733">
    <property type="component" value="Unassembled WGS sequence"/>
</dbReference>
<feature type="non-terminal residue" evidence="2">
    <location>
        <position position="1"/>
    </location>
</feature>
<gene>
    <name evidence="1" type="ORF">OVA965_LOCUS42968</name>
    <name evidence="2" type="ORF">TMI583_LOCUS45050</name>
</gene>
<protein>
    <recommendedName>
        <fullName evidence="4">ABC transporter ATP-binding protein</fullName>
    </recommendedName>
</protein>
<organism evidence="2 3">
    <name type="scientific">Didymodactylos carnosus</name>
    <dbReference type="NCBI Taxonomy" id="1234261"/>
    <lineage>
        <taxon>Eukaryota</taxon>
        <taxon>Metazoa</taxon>
        <taxon>Spiralia</taxon>
        <taxon>Gnathifera</taxon>
        <taxon>Rotifera</taxon>
        <taxon>Eurotatoria</taxon>
        <taxon>Bdelloidea</taxon>
        <taxon>Philodinida</taxon>
        <taxon>Philodinidae</taxon>
        <taxon>Didymodactylos</taxon>
    </lineage>
</organism>
<comment type="caution">
    <text evidence="2">The sequence shown here is derived from an EMBL/GenBank/DDBJ whole genome shotgun (WGS) entry which is preliminary data.</text>
</comment>
<dbReference type="GO" id="GO:0016020">
    <property type="term" value="C:membrane"/>
    <property type="evidence" value="ECO:0007669"/>
    <property type="project" value="InterPro"/>
</dbReference>
<sequence length="143" mass="16562">PYNRRLIWTIIRKMKEDGKCVVLTTHFLEEADVLSDRIAVMSKGKLQAHGTPDFLKKQTDFEYRLFIDKSEMCECEHVSAFVKAHVRKAILERESATELVYGIPRDNSRQISRLVTALEKNIQEIKINGYGISMTTIEEVFLK</sequence>
<dbReference type="Gene3D" id="3.40.50.300">
    <property type="entry name" value="P-loop containing nucleotide triphosphate hydrolases"/>
    <property type="match status" value="1"/>
</dbReference>
<evidence type="ECO:0000313" key="1">
    <source>
        <dbReference type="EMBL" id="CAF1616813.1"/>
    </source>
</evidence>
<dbReference type="InterPro" id="IPR027417">
    <property type="entry name" value="P-loop_NTPase"/>
</dbReference>
<reference evidence="2" key="1">
    <citation type="submission" date="2021-02" db="EMBL/GenBank/DDBJ databases">
        <authorList>
            <person name="Nowell W R."/>
        </authorList>
    </citation>
    <scope>NUCLEOTIDE SEQUENCE</scope>
</reference>
<evidence type="ECO:0000313" key="3">
    <source>
        <dbReference type="Proteomes" id="UP000682733"/>
    </source>
</evidence>
<dbReference type="EMBL" id="CAJOBA010079344">
    <property type="protein sequence ID" value="CAF4433958.1"/>
    <property type="molecule type" value="Genomic_DNA"/>
</dbReference>
<feature type="non-terminal residue" evidence="2">
    <location>
        <position position="143"/>
    </location>
</feature>
<dbReference type="InterPro" id="IPR026082">
    <property type="entry name" value="ABCA"/>
</dbReference>
<name>A0A8S2WBM6_9BILA</name>
<accession>A0A8S2WBM6</accession>